<dbReference type="AlphaFoldDB" id="A0A2Z4FKN0"/>
<accession>A0A2Z4FKN0</accession>
<dbReference type="EMBL" id="CP030032">
    <property type="protein sequence ID" value="AWV89355.1"/>
    <property type="molecule type" value="Genomic_DNA"/>
</dbReference>
<keyword evidence="2" id="KW-1185">Reference proteome</keyword>
<proteinExistence type="predicted"/>
<name>A0A2Z4FKN0_9DELT</name>
<organism evidence="1 2">
    <name type="scientific">Bradymonas sediminis</name>
    <dbReference type="NCBI Taxonomy" id="1548548"/>
    <lineage>
        <taxon>Bacteria</taxon>
        <taxon>Deltaproteobacteria</taxon>
        <taxon>Bradymonadales</taxon>
        <taxon>Bradymonadaceae</taxon>
        <taxon>Bradymonas</taxon>
    </lineage>
</organism>
<evidence type="ECO:0000313" key="2">
    <source>
        <dbReference type="Proteomes" id="UP000249799"/>
    </source>
</evidence>
<dbReference type="Proteomes" id="UP000249799">
    <property type="component" value="Chromosome"/>
</dbReference>
<dbReference type="RefSeq" id="WP_111333802.1">
    <property type="nucleotide sequence ID" value="NZ_CP030032.1"/>
</dbReference>
<gene>
    <name evidence="1" type="ORF">DN745_08405</name>
</gene>
<sequence>MFNTSTKKIVYSSAIVVAVALNLWAFKTPLKSWIALQRGVVVGPCTEALHRDPSEVKITADYIDYGMGFETNTWFLSVEGTGEASYEAHNYTLSRFDIWQALVEYDRAIETEKRGGAELGSGFYVSDGGKYTLEVKCGSHQRKIKTQRKLNSIVGRLIRRR</sequence>
<protein>
    <submittedName>
        <fullName evidence="1">Uncharacterized protein</fullName>
    </submittedName>
</protein>
<reference evidence="1 2" key="1">
    <citation type="submission" date="2018-06" db="EMBL/GenBank/DDBJ databases">
        <title>Lujinxingia sediminis gen. nov. sp. nov., a new facultative anaerobic member of the class Deltaproteobacteria, and proposal of Lujinxingaceae fam. nov.</title>
        <authorList>
            <person name="Guo L.-Y."/>
            <person name="Li C.-M."/>
            <person name="Wang S."/>
            <person name="Du Z.-J."/>
        </authorList>
    </citation>
    <scope>NUCLEOTIDE SEQUENCE [LARGE SCALE GENOMIC DNA]</scope>
    <source>
        <strain evidence="1 2">FA350</strain>
    </source>
</reference>
<evidence type="ECO:0000313" key="1">
    <source>
        <dbReference type="EMBL" id="AWV89355.1"/>
    </source>
</evidence>
<dbReference type="KEGG" id="bsed:DN745_08405"/>